<keyword evidence="11" id="KW-0472">Membrane</keyword>
<keyword evidence="12" id="KW-1015">Disulfide bond</keyword>
<keyword evidence="4" id="KW-0808">Transferase</keyword>
<reference evidence="15 16" key="1">
    <citation type="submission" date="2011-04" db="EMBL/GenBank/DDBJ databases">
        <title>The Genome Sequence of Dysgonomonas gadei ATCC BAA-286.</title>
        <authorList>
            <consortium name="The Broad Institute Genome Sequencing Platform"/>
            <person name="Earl A."/>
            <person name="Ward D."/>
            <person name="Feldgarden M."/>
            <person name="Gevers D."/>
            <person name="Pudlo N."/>
            <person name="Martens E."/>
            <person name="Allen-Vercoe E."/>
            <person name="Young S.K."/>
            <person name="Zeng Q."/>
            <person name="Gargeya S."/>
            <person name="Fitzgerald M."/>
            <person name="Haas B."/>
            <person name="Abouelleil A."/>
            <person name="Alvarado L."/>
            <person name="Arachchi H.M."/>
            <person name="Berlin A."/>
            <person name="Brown A."/>
            <person name="Chapman S.B."/>
            <person name="Chen Z."/>
            <person name="Dunbar C."/>
            <person name="Freedman E."/>
            <person name="Gearin G."/>
            <person name="Gellesch M."/>
            <person name="Goldberg J."/>
            <person name="Griggs A."/>
            <person name="Gujja S."/>
            <person name="Heiman D."/>
            <person name="Howarth C."/>
            <person name="Larson L."/>
            <person name="Lui A."/>
            <person name="MacDonald P.J.P."/>
            <person name="Mehta T."/>
            <person name="Montmayeur A."/>
            <person name="Murphy C."/>
            <person name="Neiman D."/>
            <person name="Pearson M."/>
            <person name="Priest M."/>
            <person name="Roberts A."/>
            <person name="Saif S."/>
            <person name="Shea T."/>
            <person name="Shenoy N."/>
            <person name="Sisk P."/>
            <person name="Stolte C."/>
            <person name="Sykes S."/>
            <person name="Yandava C."/>
            <person name="Wortman J."/>
            <person name="Nusbaum C."/>
            <person name="Birren B."/>
        </authorList>
    </citation>
    <scope>NUCLEOTIDE SEQUENCE [LARGE SCALE GENOMIC DNA]</scope>
    <source>
        <strain evidence="15 16">ATCC BAA-286</strain>
    </source>
</reference>
<sequence length="292" mass="34625">MKICYLILAHNNFRHLDRLINALDGTDCTFFIHLDKKVVQKYFPQYNNVEVIPERTDINWGGFNMVEATLALMKRGLEYSPGADYYVLISGVDYPIRSKEFLYQQLEKGKEYIDIAPVPVPFKPIERYGYYYFDYDRRNLKHYNPKFLAEVLLKKLKIKRKAPFRVYAGTQWFALTRECVQYILTTVREDKRYTDFFRHTLVPDEAFFQTIIGNSPFLQNTAASLTYTDWEVAVPPATIEERHIDFLENHIEFNDEYGQRFPYFARKFNDGSEKLLEEIQNRLWGSSFIQTG</sequence>
<dbReference type="Pfam" id="PF02485">
    <property type="entry name" value="Branch"/>
    <property type="match status" value="1"/>
</dbReference>
<name>F5J2P8_9BACT</name>
<evidence type="ECO:0000256" key="3">
    <source>
        <dbReference type="ARBA" id="ARBA00022676"/>
    </source>
</evidence>
<dbReference type="GO" id="GO:0046872">
    <property type="term" value="F:metal ion binding"/>
    <property type="evidence" value="ECO:0007669"/>
    <property type="project" value="UniProtKB-KW"/>
</dbReference>
<dbReference type="InterPro" id="IPR003406">
    <property type="entry name" value="Glyco_trans_14"/>
</dbReference>
<keyword evidence="8" id="KW-0735">Signal-anchor</keyword>
<evidence type="ECO:0000256" key="5">
    <source>
        <dbReference type="ARBA" id="ARBA00022692"/>
    </source>
</evidence>
<gene>
    <name evidence="15" type="ORF">HMPREF9455_03615</name>
</gene>
<dbReference type="AlphaFoldDB" id="F5J2P8"/>
<evidence type="ECO:0000256" key="14">
    <source>
        <dbReference type="ARBA" id="ARBA00042865"/>
    </source>
</evidence>
<dbReference type="PANTHER" id="PTHR46025">
    <property type="entry name" value="XYLOSYLTRANSFERASE OXT"/>
    <property type="match status" value="1"/>
</dbReference>
<evidence type="ECO:0000256" key="11">
    <source>
        <dbReference type="ARBA" id="ARBA00023136"/>
    </source>
</evidence>
<keyword evidence="3" id="KW-0328">Glycosyltransferase</keyword>
<dbReference type="GO" id="GO:0050650">
    <property type="term" value="P:chondroitin sulfate proteoglycan biosynthetic process"/>
    <property type="evidence" value="ECO:0007669"/>
    <property type="project" value="TreeGrafter"/>
</dbReference>
<dbReference type="RefSeq" id="WP_006801147.1">
    <property type="nucleotide sequence ID" value="NZ_GL891990.1"/>
</dbReference>
<keyword evidence="13" id="KW-0325">Glycoprotein</keyword>
<protein>
    <recommendedName>
        <fullName evidence="14">Peptide O-xylosyltransferase</fullName>
    </recommendedName>
</protein>
<dbReference type="GO" id="GO:0015012">
    <property type="term" value="P:heparan sulfate proteoglycan biosynthetic process"/>
    <property type="evidence" value="ECO:0007669"/>
    <property type="project" value="TreeGrafter"/>
</dbReference>
<keyword evidence="10" id="KW-0333">Golgi apparatus</keyword>
<evidence type="ECO:0000313" key="16">
    <source>
        <dbReference type="Proteomes" id="UP000004913"/>
    </source>
</evidence>
<accession>F5J2P8</accession>
<dbReference type="PANTHER" id="PTHR46025:SF3">
    <property type="entry name" value="XYLOSYLTRANSFERASE OXT"/>
    <property type="match status" value="1"/>
</dbReference>
<evidence type="ECO:0000256" key="13">
    <source>
        <dbReference type="ARBA" id="ARBA00023180"/>
    </source>
</evidence>
<keyword evidence="6" id="KW-0479">Metal-binding</keyword>
<comment type="subcellular location">
    <subcellularLocation>
        <location evidence="2">Endoplasmic reticulum membrane</location>
        <topology evidence="2">Single-pass type II membrane protein</topology>
    </subcellularLocation>
    <subcellularLocation>
        <location evidence="1">Golgi apparatus membrane</location>
        <topology evidence="1">Single-pass type II membrane protein</topology>
    </subcellularLocation>
</comment>
<keyword evidence="16" id="KW-1185">Reference proteome</keyword>
<organism evidence="15 16">
    <name type="scientific">Dysgonomonas gadei ATCC BAA-286</name>
    <dbReference type="NCBI Taxonomy" id="742766"/>
    <lineage>
        <taxon>Bacteria</taxon>
        <taxon>Pseudomonadati</taxon>
        <taxon>Bacteroidota</taxon>
        <taxon>Bacteroidia</taxon>
        <taxon>Bacteroidales</taxon>
        <taxon>Dysgonomonadaceae</taxon>
        <taxon>Dysgonomonas</taxon>
    </lineage>
</organism>
<keyword evidence="5" id="KW-0812">Transmembrane</keyword>
<dbReference type="Proteomes" id="UP000004913">
    <property type="component" value="Unassembled WGS sequence"/>
</dbReference>
<evidence type="ECO:0000313" key="15">
    <source>
        <dbReference type="EMBL" id="EGK00026.1"/>
    </source>
</evidence>
<evidence type="ECO:0000256" key="10">
    <source>
        <dbReference type="ARBA" id="ARBA00023034"/>
    </source>
</evidence>
<dbReference type="InterPro" id="IPR043538">
    <property type="entry name" value="XYLT"/>
</dbReference>
<evidence type="ECO:0000256" key="12">
    <source>
        <dbReference type="ARBA" id="ARBA00023157"/>
    </source>
</evidence>
<evidence type="ECO:0000256" key="6">
    <source>
        <dbReference type="ARBA" id="ARBA00022723"/>
    </source>
</evidence>
<proteinExistence type="predicted"/>
<dbReference type="STRING" id="742766.HMPREF9455_03615"/>
<dbReference type="EMBL" id="ADLV01000044">
    <property type="protein sequence ID" value="EGK00026.1"/>
    <property type="molecule type" value="Genomic_DNA"/>
</dbReference>
<evidence type="ECO:0000256" key="7">
    <source>
        <dbReference type="ARBA" id="ARBA00022824"/>
    </source>
</evidence>
<evidence type="ECO:0000256" key="2">
    <source>
        <dbReference type="ARBA" id="ARBA00004648"/>
    </source>
</evidence>
<evidence type="ECO:0000256" key="8">
    <source>
        <dbReference type="ARBA" id="ARBA00022968"/>
    </source>
</evidence>
<evidence type="ECO:0000256" key="9">
    <source>
        <dbReference type="ARBA" id="ARBA00022989"/>
    </source>
</evidence>
<dbReference type="GO" id="GO:0016020">
    <property type="term" value="C:membrane"/>
    <property type="evidence" value="ECO:0007669"/>
    <property type="project" value="InterPro"/>
</dbReference>
<evidence type="ECO:0000256" key="1">
    <source>
        <dbReference type="ARBA" id="ARBA00004323"/>
    </source>
</evidence>
<keyword evidence="9" id="KW-1133">Transmembrane helix</keyword>
<keyword evidence="7" id="KW-0256">Endoplasmic reticulum</keyword>
<comment type="caution">
    <text evidence="15">The sequence shown here is derived from an EMBL/GenBank/DDBJ whole genome shotgun (WGS) entry which is preliminary data.</text>
</comment>
<evidence type="ECO:0000256" key="4">
    <source>
        <dbReference type="ARBA" id="ARBA00022679"/>
    </source>
</evidence>
<dbReference type="GO" id="GO:0030158">
    <property type="term" value="F:protein xylosyltransferase activity"/>
    <property type="evidence" value="ECO:0007669"/>
    <property type="project" value="InterPro"/>
</dbReference>
<dbReference type="OrthoDB" id="7943907at2"/>
<dbReference type="eggNOG" id="COG0463">
    <property type="taxonomic scope" value="Bacteria"/>
</dbReference>
<dbReference type="HOGENOM" id="CLU_032341_0_1_10"/>